<dbReference type="OrthoDB" id="9132832at2"/>
<organism evidence="1 2">
    <name type="scientific">Polynucleobacter meluiroseus</name>
    <dbReference type="NCBI Taxonomy" id="1938814"/>
    <lineage>
        <taxon>Bacteria</taxon>
        <taxon>Pseudomonadati</taxon>
        <taxon>Pseudomonadota</taxon>
        <taxon>Betaproteobacteria</taxon>
        <taxon>Burkholderiales</taxon>
        <taxon>Burkholderiaceae</taxon>
        <taxon>Polynucleobacter</taxon>
    </lineage>
</organism>
<evidence type="ECO:0000313" key="2">
    <source>
        <dbReference type="Proteomes" id="UP000218069"/>
    </source>
</evidence>
<evidence type="ECO:0000313" key="1">
    <source>
        <dbReference type="EMBL" id="SNX29058.1"/>
    </source>
</evidence>
<proteinExistence type="predicted"/>
<dbReference type="RefSeq" id="WP_096673678.1">
    <property type="nucleotide sequence ID" value="NZ_OANS01000003.1"/>
</dbReference>
<keyword evidence="2" id="KW-1185">Reference proteome</keyword>
<sequence>MILAWVFSLLVLLSSLLASIERMSALEVVGVNTLVDAQARFILAENKVSGCESDLANLLIQQNPACDIFAAGKQRWIIANKEVPYLEVLVSLDPKTGATHRLHWRQDFE</sequence>
<dbReference type="Proteomes" id="UP000218069">
    <property type="component" value="Unassembled WGS sequence"/>
</dbReference>
<name>A0A240E0T6_9BURK</name>
<protein>
    <submittedName>
        <fullName evidence="1">Uncharacterized protein</fullName>
    </submittedName>
</protein>
<dbReference type="EMBL" id="OANS01000003">
    <property type="protein sequence ID" value="SNX29058.1"/>
    <property type="molecule type" value="Genomic_DNA"/>
</dbReference>
<gene>
    <name evidence="1" type="ORF">SAMN06295945_1421</name>
</gene>
<dbReference type="AlphaFoldDB" id="A0A240E0T6"/>
<accession>A0A240E0T6</accession>
<reference evidence="2" key="1">
    <citation type="submission" date="2017-08" db="EMBL/GenBank/DDBJ databases">
        <authorList>
            <person name="Varghese N."/>
            <person name="Submissions S."/>
        </authorList>
    </citation>
    <scope>NUCLEOTIDE SEQUENCE [LARGE SCALE GENOMIC DNA]</scope>
    <source>
        <strain evidence="2">AP-Melu-1000-B4</strain>
    </source>
</reference>